<dbReference type="Proteomes" id="UP000471560">
    <property type="component" value="Unassembled WGS sequence"/>
</dbReference>
<comment type="caution">
    <text evidence="2">The sequence shown here is derived from an EMBL/GenBank/DDBJ whole genome shotgun (WGS) entry which is preliminary data.</text>
</comment>
<keyword evidence="1" id="KW-1133">Transmembrane helix</keyword>
<feature type="transmembrane region" description="Helical" evidence="1">
    <location>
        <begin position="48"/>
        <end position="67"/>
    </location>
</feature>
<dbReference type="EMBL" id="WUEZ01000006">
    <property type="protein sequence ID" value="NEI33710.1"/>
    <property type="molecule type" value="Genomic_DNA"/>
</dbReference>
<keyword evidence="1" id="KW-0812">Transmembrane</keyword>
<protein>
    <submittedName>
        <fullName evidence="2">Uncharacterized protein</fullName>
    </submittedName>
</protein>
<feature type="transmembrane region" description="Helical" evidence="1">
    <location>
        <begin position="73"/>
        <end position="100"/>
    </location>
</feature>
<evidence type="ECO:0000313" key="3">
    <source>
        <dbReference type="Proteomes" id="UP000471560"/>
    </source>
</evidence>
<evidence type="ECO:0000256" key="1">
    <source>
        <dbReference type="SAM" id="Phobius"/>
    </source>
</evidence>
<evidence type="ECO:0000313" key="2">
    <source>
        <dbReference type="EMBL" id="NEI33710.1"/>
    </source>
</evidence>
<organism evidence="2 3">
    <name type="scientific">Rhizobium leguminosarum</name>
    <dbReference type="NCBI Taxonomy" id="384"/>
    <lineage>
        <taxon>Bacteria</taxon>
        <taxon>Pseudomonadati</taxon>
        <taxon>Pseudomonadota</taxon>
        <taxon>Alphaproteobacteria</taxon>
        <taxon>Hyphomicrobiales</taxon>
        <taxon>Rhizobiaceae</taxon>
        <taxon>Rhizobium/Agrobacterium group</taxon>
        <taxon>Rhizobium</taxon>
    </lineage>
</organism>
<name>A0A6P0B1E6_RHILE</name>
<sequence length="125" mass="13534">MFRHIVSRYDDWCRDVWWNAEGRGIVMLITILVAAVISIAAGASIRAWAFAIFAFLVAIGFGSVAFADGSSVIAAILFGVAILSFMEIGYLAGVFLSGFLRRSARLRENNSAADSVATTRERPQG</sequence>
<gene>
    <name evidence="2" type="ORF">GR204_06805</name>
</gene>
<proteinExistence type="predicted"/>
<feature type="transmembrane region" description="Helical" evidence="1">
    <location>
        <begin position="24"/>
        <end position="41"/>
    </location>
</feature>
<reference evidence="2 3" key="1">
    <citation type="submission" date="2019-12" db="EMBL/GenBank/DDBJ databases">
        <title>Rhizobium genotypes associated with high levels of biological nitrogen fixation by grain legumes in a temperate-maritime cropping system.</title>
        <authorList>
            <person name="Maluk M."/>
            <person name="Francesc Ferrando Molina F."/>
            <person name="Lopez Del Egido L."/>
            <person name="Lafos M."/>
            <person name="Langarica-Fuentes A."/>
            <person name="Gebre Yohannes G."/>
            <person name="Young M.W."/>
            <person name="Martin P."/>
            <person name="Gantlett R."/>
            <person name="Kenicer G."/>
            <person name="Hawes C."/>
            <person name="Begg G.S."/>
            <person name="Quilliam R.S."/>
            <person name="Squire G.R."/>
            <person name="Poole P.S."/>
            <person name="Young P.W."/>
            <person name="Iannetta P.M."/>
            <person name="James E.K."/>
        </authorList>
    </citation>
    <scope>NUCLEOTIDE SEQUENCE [LARGE SCALE GENOMIC DNA]</scope>
    <source>
        <strain evidence="2 3">JHI1096</strain>
    </source>
</reference>
<keyword evidence="1" id="KW-0472">Membrane</keyword>
<accession>A0A6P0B1E6</accession>
<dbReference type="AlphaFoldDB" id="A0A6P0B1E6"/>